<evidence type="ECO:0000313" key="4">
    <source>
        <dbReference type="EMBL" id="KAJ2934651.1"/>
    </source>
</evidence>
<evidence type="ECO:0000313" key="5">
    <source>
        <dbReference type="Proteomes" id="UP001140091"/>
    </source>
</evidence>
<sequence length="179" mass="19607">MESALHSFAAHSAVLQSLSLLCSLALTIVCDLLLTLSIVVPLLKFKASTAYRRTREIIDVVVLSTVENGSVTMLFSIPYIIVYVKYPTTFLSVAGEFILGRLYANVLLATLNCRDLNAQQPEFKDGTLAPRRRNLIAANVVQDSGNQTFDRQLEFILKTTPASEPTGADPSDDSRRSIG</sequence>
<gene>
    <name evidence="4" type="ORF">H1R20_g2436</name>
</gene>
<reference evidence="4" key="1">
    <citation type="submission" date="2022-06" db="EMBL/GenBank/DDBJ databases">
        <title>Genome Sequence of Candolleomyces eurysporus.</title>
        <authorList>
            <person name="Buettner E."/>
        </authorList>
    </citation>
    <scope>NUCLEOTIDE SEQUENCE</scope>
    <source>
        <strain evidence="4">VTCC 930004</strain>
    </source>
</reference>
<evidence type="ECO:0000256" key="1">
    <source>
        <dbReference type="SAM" id="MobiDB-lite"/>
    </source>
</evidence>
<keyword evidence="2" id="KW-1133">Transmembrane helix</keyword>
<dbReference type="PANTHER" id="PTHR40465">
    <property type="entry name" value="CHROMOSOME 1, WHOLE GENOME SHOTGUN SEQUENCE"/>
    <property type="match status" value="1"/>
</dbReference>
<dbReference type="EMBL" id="JANBPK010000713">
    <property type="protein sequence ID" value="KAJ2934651.1"/>
    <property type="molecule type" value="Genomic_DNA"/>
</dbReference>
<feature type="domain" description="DUF6534" evidence="3">
    <location>
        <begin position="28"/>
        <end position="115"/>
    </location>
</feature>
<organism evidence="4 5">
    <name type="scientific">Candolleomyces eurysporus</name>
    <dbReference type="NCBI Taxonomy" id="2828524"/>
    <lineage>
        <taxon>Eukaryota</taxon>
        <taxon>Fungi</taxon>
        <taxon>Dikarya</taxon>
        <taxon>Basidiomycota</taxon>
        <taxon>Agaricomycotina</taxon>
        <taxon>Agaricomycetes</taxon>
        <taxon>Agaricomycetidae</taxon>
        <taxon>Agaricales</taxon>
        <taxon>Agaricineae</taxon>
        <taxon>Psathyrellaceae</taxon>
        <taxon>Candolleomyces</taxon>
    </lineage>
</organism>
<comment type="caution">
    <text evidence="4">The sequence shown here is derived from an EMBL/GenBank/DDBJ whole genome shotgun (WGS) entry which is preliminary data.</text>
</comment>
<dbReference type="Pfam" id="PF20152">
    <property type="entry name" value="DUF6534"/>
    <property type="match status" value="1"/>
</dbReference>
<evidence type="ECO:0000259" key="3">
    <source>
        <dbReference type="Pfam" id="PF20152"/>
    </source>
</evidence>
<dbReference type="InterPro" id="IPR045339">
    <property type="entry name" value="DUF6534"/>
</dbReference>
<keyword evidence="2" id="KW-0472">Membrane</keyword>
<accession>A0A9W8JH22</accession>
<protein>
    <recommendedName>
        <fullName evidence="3">DUF6534 domain-containing protein</fullName>
    </recommendedName>
</protein>
<proteinExistence type="predicted"/>
<keyword evidence="5" id="KW-1185">Reference proteome</keyword>
<evidence type="ECO:0000256" key="2">
    <source>
        <dbReference type="SAM" id="Phobius"/>
    </source>
</evidence>
<dbReference type="Proteomes" id="UP001140091">
    <property type="component" value="Unassembled WGS sequence"/>
</dbReference>
<dbReference type="OrthoDB" id="3070057at2759"/>
<keyword evidence="2" id="KW-0812">Transmembrane</keyword>
<dbReference type="AlphaFoldDB" id="A0A9W8JH22"/>
<feature type="transmembrane region" description="Helical" evidence="2">
    <location>
        <begin position="18"/>
        <end position="43"/>
    </location>
</feature>
<feature type="non-terminal residue" evidence="4">
    <location>
        <position position="1"/>
    </location>
</feature>
<feature type="region of interest" description="Disordered" evidence="1">
    <location>
        <begin position="160"/>
        <end position="179"/>
    </location>
</feature>
<dbReference type="PANTHER" id="PTHR40465:SF1">
    <property type="entry name" value="DUF6534 DOMAIN-CONTAINING PROTEIN"/>
    <property type="match status" value="1"/>
</dbReference>
<name>A0A9W8JH22_9AGAR</name>